<evidence type="ECO:0000256" key="1">
    <source>
        <dbReference type="ARBA" id="ARBA00022729"/>
    </source>
</evidence>
<protein>
    <recommendedName>
        <fullName evidence="5">Serine protease</fullName>
    </recommendedName>
</protein>
<dbReference type="Gene3D" id="2.40.10.10">
    <property type="entry name" value="Trypsin-like serine proteases"/>
    <property type="match status" value="2"/>
</dbReference>
<evidence type="ECO:0000256" key="2">
    <source>
        <dbReference type="SAM" id="MobiDB-lite"/>
    </source>
</evidence>
<dbReference type="InterPro" id="IPR050966">
    <property type="entry name" value="Glutamyl_endopeptidase"/>
</dbReference>
<sequence>MRTRLIWLAVVIGCAAALLPFVVSADSPGRVLSRLSGGRLGSQAADWHDWNPSHWAREAPDFSNPVIKGLWDPERMRKAGSADQPVANDVGKDEPGVSDPEPKPNPARAVSAPYHDSAPIVGKLFFDSPQGPSVCSATVVTDPAQPGASDLVWTAGHCVHAGAKGGWFRNLVFVPSYNDRALEGAARGAATADQVAPFGVWWADWAQTSPQWIAEGEETGGKGSPFDFAVLHVRRKTGTGPATLEQTVGGAARVNFSAPATKDIDAMSLWGYPAAAPFDGERMFTCAGRPGRLSINSAEPSLYRVGCTMTGGSSGGGWFVRASDGTSVLVSNTSIGPSSQTWLAGPRLGKEAEDVYSAVSGRFA</sequence>
<feature type="region of interest" description="Disordered" evidence="2">
    <location>
        <begin position="77"/>
        <end position="110"/>
    </location>
</feature>
<dbReference type="PANTHER" id="PTHR15462:SF19">
    <property type="entry name" value="PEPTIDASE S1 DOMAIN-CONTAINING PROTEIN"/>
    <property type="match status" value="1"/>
</dbReference>
<evidence type="ECO:0000313" key="4">
    <source>
        <dbReference type="Proteomes" id="UP000199323"/>
    </source>
</evidence>
<evidence type="ECO:0008006" key="5">
    <source>
        <dbReference type="Google" id="ProtNLM"/>
    </source>
</evidence>
<keyword evidence="1" id="KW-0732">Signal</keyword>
<dbReference type="AlphaFoldDB" id="A0A1I2J4I8"/>
<dbReference type="PANTHER" id="PTHR15462">
    <property type="entry name" value="SERINE PROTEASE"/>
    <property type="match status" value="1"/>
</dbReference>
<reference evidence="4" key="1">
    <citation type="submission" date="2016-10" db="EMBL/GenBank/DDBJ databases">
        <authorList>
            <person name="Varghese N."/>
            <person name="Submissions S."/>
        </authorList>
    </citation>
    <scope>NUCLEOTIDE SEQUENCE [LARGE SCALE GENOMIC DNA]</scope>
    <source>
        <strain evidence="4">CGMCC 4.3510</strain>
    </source>
</reference>
<dbReference type="STRING" id="380248.SAMN05216251_115133"/>
<gene>
    <name evidence="3" type="ORF">SAMN05216251_115133</name>
</gene>
<dbReference type="Proteomes" id="UP000199323">
    <property type="component" value="Unassembled WGS sequence"/>
</dbReference>
<dbReference type="SUPFAM" id="SSF50494">
    <property type="entry name" value="Trypsin-like serine proteases"/>
    <property type="match status" value="1"/>
</dbReference>
<keyword evidence="4" id="KW-1185">Reference proteome</keyword>
<dbReference type="InterPro" id="IPR043504">
    <property type="entry name" value="Peptidase_S1_PA_chymotrypsin"/>
</dbReference>
<accession>A0A1I2J4I8</accession>
<organism evidence="3 4">
    <name type="scientific">Actinacidiphila alni</name>
    <dbReference type="NCBI Taxonomy" id="380248"/>
    <lineage>
        <taxon>Bacteria</taxon>
        <taxon>Bacillati</taxon>
        <taxon>Actinomycetota</taxon>
        <taxon>Actinomycetes</taxon>
        <taxon>Kitasatosporales</taxon>
        <taxon>Streptomycetaceae</taxon>
        <taxon>Actinacidiphila</taxon>
    </lineage>
</organism>
<dbReference type="InterPro" id="IPR009003">
    <property type="entry name" value="Peptidase_S1_PA"/>
</dbReference>
<name>A0A1I2J4I8_9ACTN</name>
<evidence type="ECO:0000313" key="3">
    <source>
        <dbReference type="EMBL" id="SFF47651.1"/>
    </source>
</evidence>
<proteinExistence type="predicted"/>
<dbReference type="OrthoDB" id="5121599at2"/>
<dbReference type="RefSeq" id="WP_093715753.1">
    <property type="nucleotide sequence ID" value="NZ_FONG01000015.1"/>
</dbReference>
<dbReference type="EMBL" id="FONG01000015">
    <property type="protein sequence ID" value="SFF47651.1"/>
    <property type="molecule type" value="Genomic_DNA"/>
</dbReference>